<gene>
    <name evidence="1" type="ORF">FRX31_024710</name>
</gene>
<name>A0A7J6VLA5_THATH</name>
<evidence type="ECO:0000313" key="1">
    <source>
        <dbReference type="EMBL" id="KAF5185703.1"/>
    </source>
</evidence>
<organism evidence="1 2">
    <name type="scientific">Thalictrum thalictroides</name>
    <name type="common">Rue-anemone</name>
    <name type="synonym">Anemone thalictroides</name>
    <dbReference type="NCBI Taxonomy" id="46969"/>
    <lineage>
        <taxon>Eukaryota</taxon>
        <taxon>Viridiplantae</taxon>
        <taxon>Streptophyta</taxon>
        <taxon>Embryophyta</taxon>
        <taxon>Tracheophyta</taxon>
        <taxon>Spermatophyta</taxon>
        <taxon>Magnoliopsida</taxon>
        <taxon>Ranunculales</taxon>
        <taxon>Ranunculaceae</taxon>
        <taxon>Thalictroideae</taxon>
        <taxon>Thalictrum</taxon>
    </lineage>
</organism>
<protein>
    <submittedName>
        <fullName evidence="1">Rab-gtpase-tbc domain</fullName>
    </submittedName>
</protein>
<dbReference type="EMBL" id="JABWDY010030327">
    <property type="protein sequence ID" value="KAF5185703.1"/>
    <property type="molecule type" value="Genomic_DNA"/>
</dbReference>
<reference evidence="1 2" key="1">
    <citation type="submission" date="2020-06" db="EMBL/GenBank/DDBJ databases">
        <title>Transcriptomic and genomic resources for Thalictrum thalictroides and T. hernandezii: Facilitating candidate gene discovery in an emerging model plant lineage.</title>
        <authorList>
            <person name="Arias T."/>
            <person name="Riano-Pachon D.M."/>
            <person name="Di Stilio V.S."/>
        </authorList>
    </citation>
    <scope>NUCLEOTIDE SEQUENCE [LARGE SCALE GENOMIC DNA]</scope>
    <source>
        <strain evidence="2">cv. WT478/WT964</strain>
        <tissue evidence="1">Leaves</tissue>
    </source>
</reference>
<accession>A0A7J6VLA5</accession>
<dbReference type="Proteomes" id="UP000554482">
    <property type="component" value="Unassembled WGS sequence"/>
</dbReference>
<keyword evidence="2" id="KW-1185">Reference proteome</keyword>
<dbReference type="AlphaFoldDB" id="A0A7J6VLA5"/>
<proteinExistence type="predicted"/>
<feature type="non-terminal residue" evidence="1">
    <location>
        <position position="1"/>
    </location>
</feature>
<comment type="caution">
    <text evidence="1">The sequence shown here is derived from an EMBL/GenBank/DDBJ whole genome shotgun (WGS) entry which is preliminary data.</text>
</comment>
<evidence type="ECO:0000313" key="2">
    <source>
        <dbReference type="Proteomes" id="UP000554482"/>
    </source>
</evidence>
<sequence>VAFDKIGSLTINTITKQRKKQEPAVMAELDQRLRRLNSLKMDDNSPISSPK</sequence>